<proteinExistence type="predicted"/>
<protein>
    <submittedName>
        <fullName evidence="1">Uncharacterized protein</fullName>
    </submittedName>
</protein>
<accession>A0A6C0HFU7</accession>
<sequence length="159" mass="18681">MIIYIFLKIYVNILTTLESIGLQTIKTLTAIKNSFKEDHLQLVFFEGSIIPQVSSYNIFSNSEKQTWIYDTKKKTFTYKSYYQTSRHLPYISMSIQHNIYTEDLSEWIESVRVVSPVEIVLPVHIIITCWAFSQEKSLDYSLDNYKIRVITDDADEIVM</sequence>
<name>A0A6C0HFU7_9ZZZZ</name>
<evidence type="ECO:0000313" key="1">
    <source>
        <dbReference type="EMBL" id="QHT79025.1"/>
    </source>
</evidence>
<reference evidence="1" key="1">
    <citation type="journal article" date="2020" name="Nature">
        <title>Giant virus diversity and host interactions through global metagenomics.</title>
        <authorList>
            <person name="Schulz F."/>
            <person name="Roux S."/>
            <person name="Paez-Espino D."/>
            <person name="Jungbluth S."/>
            <person name="Walsh D.A."/>
            <person name="Denef V.J."/>
            <person name="McMahon K.D."/>
            <person name="Konstantinidis K.T."/>
            <person name="Eloe-Fadrosh E.A."/>
            <person name="Kyrpides N.C."/>
            <person name="Woyke T."/>
        </authorList>
    </citation>
    <scope>NUCLEOTIDE SEQUENCE</scope>
    <source>
        <strain evidence="1">GVMAG-M-3300023179-97</strain>
    </source>
</reference>
<dbReference type="AlphaFoldDB" id="A0A6C0HFU7"/>
<organism evidence="1">
    <name type="scientific">viral metagenome</name>
    <dbReference type="NCBI Taxonomy" id="1070528"/>
    <lineage>
        <taxon>unclassified sequences</taxon>
        <taxon>metagenomes</taxon>
        <taxon>organismal metagenomes</taxon>
    </lineage>
</organism>
<dbReference type="EMBL" id="MN739944">
    <property type="protein sequence ID" value="QHT79025.1"/>
    <property type="molecule type" value="Genomic_DNA"/>
</dbReference>